<feature type="compositionally biased region" description="Basic residues" evidence="1">
    <location>
        <begin position="288"/>
        <end position="298"/>
    </location>
</feature>
<dbReference type="GO" id="GO:0005634">
    <property type="term" value="C:nucleus"/>
    <property type="evidence" value="ECO:0007669"/>
    <property type="project" value="TreeGrafter"/>
</dbReference>
<keyword evidence="4" id="KW-1185">Reference proteome</keyword>
<dbReference type="PROSITE" id="PS50076">
    <property type="entry name" value="DNAJ_2"/>
    <property type="match status" value="1"/>
</dbReference>
<comment type="caution">
    <text evidence="3">The sequence shown here is derived from an EMBL/GenBank/DDBJ whole genome shotgun (WGS) entry which is preliminary data.</text>
</comment>
<evidence type="ECO:0000313" key="3">
    <source>
        <dbReference type="EMBL" id="GJN88414.1"/>
    </source>
</evidence>
<dbReference type="Gene3D" id="1.10.287.110">
    <property type="entry name" value="DnaJ domain"/>
    <property type="match status" value="1"/>
</dbReference>
<reference evidence="3 4" key="1">
    <citation type="submission" date="2021-12" db="EMBL/GenBank/DDBJ databases">
        <title>High titer production of polyol ester of fatty acids by Rhodotorula paludigena BS15 towards product separation-free biomass refinery.</title>
        <authorList>
            <person name="Mano J."/>
            <person name="Ono H."/>
            <person name="Tanaka T."/>
            <person name="Naito K."/>
            <person name="Sushida H."/>
            <person name="Ike M."/>
            <person name="Tokuyasu K."/>
            <person name="Kitaoka M."/>
        </authorList>
    </citation>
    <scope>NUCLEOTIDE SEQUENCE [LARGE SCALE GENOMIC DNA]</scope>
    <source>
        <strain evidence="3 4">BS15</strain>
    </source>
</reference>
<dbReference type="GO" id="GO:0005737">
    <property type="term" value="C:cytoplasm"/>
    <property type="evidence" value="ECO:0007669"/>
    <property type="project" value="TreeGrafter"/>
</dbReference>
<dbReference type="Pfam" id="PF00226">
    <property type="entry name" value="DnaJ"/>
    <property type="match status" value="1"/>
</dbReference>
<dbReference type="SMART" id="SM00271">
    <property type="entry name" value="DnaJ"/>
    <property type="match status" value="1"/>
</dbReference>
<dbReference type="EMBL" id="BQKY01000003">
    <property type="protein sequence ID" value="GJN88414.1"/>
    <property type="molecule type" value="Genomic_DNA"/>
</dbReference>
<dbReference type="PANTHER" id="PTHR44144:SF1">
    <property type="entry name" value="DNAJ HOMOLOG SUBFAMILY C MEMBER 9"/>
    <property type="match status" value="1"/>
</dbReference>
<dbReference type="PRINTS" id="PR00625">
    <property type="entry name" value="JDOMAIN"/>
</dbReference>
<dbReference type="InterPro" id="IPR056453">
    <property type="entry name" value="HTH_DNAJC9"/>
</dbReference>
<dbReference type="AlphaFoldDB" id="A0AAV5GGM2"/>
<evidence type="ECO:0000259" key="2">
    <source>
        <dbReference type="PROSITE" id="PS50076"/>
    </source>
</evidence>
<feature type="compositionally biased region" description="Gly residues" evidence="1">
    <location>
        <begin position="225"/>
        <end position="234"/>
    </location>
</feature>
<dbReference type="InterPro" id="IPR001623">
    <property type="entry name" value="DnaJ_domain"/>
</dbReference>
<feature type="compositionally biased region" description="Basic and acidic residues" evidence="1">
    <location>
        <begin position="203"/>
        <end position="223"/>
    </location>
</feature>
<dbReference type="CDD" id="cd06257">
    <property type="entry name" value="DnaJ"/>
    <property type="match status" value="1"/>
</dbReference>
<evidence type="ECO:0000313" key="4">
    <source>
        <dbReference type="Proteomes" id="UP001342314"/>
    </source>
</evidence>
<proteinExistence type="predicted"/>
<dbReference type="SUPFAM" id="SSF46565">
    <property type="entry name" value="Chaperone J-domain"/>
    <property type="match status" value="1"/>
</dbReference>
<dbReference type="Pfam" id="PF23302">
    <property type="entry name" value="HTH_DNAJC9"/>
    <property type="match status" value="1"/>
</dbReference>
<feature type="compositionally biased region" description="Basic residues" evidence="1">
    <location>
        <begin position="235"/>
        <end position="244"/>
    </location>
</feature>
<evidence type="ECO:0000256" key="1">
    <source>
        <dbReference type="SAM" id="MobiDB-lite"/>
    </source>
</evidence>
<protein>
    <recommendedName>
        <fullName evidence="2">J domain-containing protein</fullName>
    </recommendedName>
</protein>
<dbReference type="GO" id="GO:0031072">
    <property type="term" value="F:heat shock protein binding"/>
    <property type="evidence" value="ECO:0007669"/>
    <property type="project" value="TreeGrafter"/>
</dbReference>
<dbReference type="InterPro" id="IPR036869">
    <property type="entry name" value="J_dom_sf"/>
</dbReference>
<feature type="region of interest" description="Disordered" evidence="1">
    <location>
        <begin position="186"/>
        <end position="262"/>
    </location>
</feature>
<gene>
    <name evidence="3" type="ORF">Rhopal_001380-T1</name>
</gene>
<accession>A0AAV5GGM2</accession>
<name>A0AAV5GGM2_9BASI</name>
<feature type="domain" description="J" evidence="2">
    <location>
        <begin position="18"/>
        <end position="88"/>
    </location>
</feature>
<dbReference type="InterPro" id="IPR052594">
    <property type="entry name" value="J_domain-containing_protein"/>
</dbReference>
<feature type="region of interest" description="Disordered" evidence="1">
    <location>
        <begin position="286"/>
        <end position="347"/>
    </location>
</feature>
<dbReference type="PANTHER" id="PTHR44144">
    <property type="entry name" value="DNAJ HOMOLOG SUBFAMILY C MEMBER 9"/>
    <property type="match status" value="1"/>
</dbReference>
<dbReference type="Proteomes" id="UP001342314">
    <property type="component" value="Unassembled WGS sequence"/>
</dbReference>
<organism evidence="3 4">
    <name type="scientific">Rhodotorula paludigena</name>
    <dbReference type="NCBI Taxonomy" id="86838"/>
    <lineage>
        <taxon>Eukaryota</taxon>
        <taxon>Fungi</taxon>
        <taxon>Dikarya</taxon>
        <taxon>Basidiomycota</taxon>
        <taxon>Pucciniomycotina</taxon>
        <taxon>Microbotryomycetes</taxon>
        <taxon>Sporidiobolales</taxon>
        <taxon>Sporidiobolaceae</taxon>
        <taxon>Rhodotorula</taxon>
    </lineage>
</organism>
<sequence length="347" mass="37729">MSEDSATTFFPDVDEIPSLYDVLEVSSDASDDDLKRAYRRLSLRYHPDKLASSAEADVASATLKFQQIGFAYTVLKDAARREKYDLTGSTIEMSAGGARTEAEWRDYFRELWSGEVSAQSIDEFRAKYQGSDEERNDVLAAYTASSGDLDSILSSVMCSSVEDEDRFVALIDAAIANKEVKATGAWKKSAKDAKGKERRRKAADREAKEAEELAKELGVHDKLFGAGGGAAGGSKKGKAKGKAKKGGDDGEDEHEALRALIQGNQAKRMGSLFDSLEAKYAGIEAAAKSKKKGKKRASKGGEEDEDEDDAPRGKGKRSKKEPEPTDEEFAAIQARLDANRAKGRKSK</sequence>